<evidence type="ECO:0000313" key="2">
    <source>
        <dbReference type="WBParaSite" id="jg10466"/>
    </source>
</evidence>
<dbReference type="Proteomes" id="UP000887574">
    <property type="component" value="Unplaced"/>
</dbReference>
<sequence>MLPYVLVKRKRPVPAIVNQFKGKLIINWSGSTSNAIINVVVHTSKPFSNQGYIKSAIWAPGIEKDPTLKDEARRIEQNLLTDDLWMNVSDTKAILCQLADEITAIKGNEVDSKKVLQEDPASISLLQSRAETSWNSASRQQVKHGGQPSSPARYWPKWFKCFTTYPSLQLQLNETGLSAMGFTPSSEIE</sequence>
<dbReference type="AlphaFoldDB" id="A0A915CNC2"/>
<accession>A0A915CNC2</accession>
<name>A0A915CNC2_9BILA</name>
<keyword evidence="1" id="KW-1185">Reference proteome</keyword>
<dbReference type="WBParaSite" id="jg10466">
    <property type="protein sequence ID" value="jg10466"/>
    <property type="gene ID" value="jg10466"/>
</dbReference>
<organism evidence="1 2">
    <name type="scientific">Ditylenchus dipsaci</name>
    <dbReference type="NCBI Taxonomy" id="166011"/>
    <lineage>
        <taxon>Eukaryota</taxon>
        <taxon>Metazoa</taxon>
        <taxon>Ecdysozoa</taxon>
        <taxon>Nematoda</taxon>
        <taxon>Chromadorea</taxon>
        <taxon>Rhabditida</taxon>
        <taxon>Tylenchina</taxon>
        <taxon>Tylenchomorpha</taxon>
        <taxon>Sphaerularioidea</taxon>
        <taxon>Anguinidae</taxon>
        <taxon>Anguininae</taxon>
        <taxon>Ditylenchus</taxon>
    </lineage>
</organism>
<proteinExistence type="predicted"/>
<evidence type="ECO:0000313" key="1">
    <source>
        <dbReference type="Proteomes" id="UP000887574"/>
    </source>
</evidence>
<protein>
    <submittedName>
        <fullName evidence="2">Uncharacterized protein</fullName>
    </submittedName>
</protein>
<reference evidence="2" key="1">
    <citation type="submission" date="2022-11" db="UniProtKB">
        <authorList>
            <consortium name="WormBaseParasite"/>
        </authorList>
    </citation>
    <scope>IDENTIFICATION</scope>
</reference>